<evidence type="ECO:0000313" key="3">
    <source>
        <dbReference type="Proteomes" id="UP000196218"/>
    </source>
</evidence>
<name>A0ABD7LDH6_9BURK</name>
<proteinExistence type="predicted"/>
<sequence length="105" mass="10634">MQTTTSPLSAETVGIVGGGAMGRGIAQIAALAGLTVKLFDTNPQALDAARAYLAKTFAQLADKGKLSAGDGSAALARVLPCSQGSLPVASSNTHRHMTIRRAAKN</sequence>
<dbReference type="SUPFAM" id="SSF51735">
    <property type="entry name" value="NAD(P)-binding Rossmann-fold domains"/>
    <property type="match status" value="1"/>
</dbReference>
<dbReference type="PANTHER" id="PTHR48075">
    <property type="entry name" value="3-HYDROXYACYL-COA DEHYDROGENASE FAMILY PROTEIN"/>
    <property type="match status" value="1"/>
</dbReference>
<dbReference type="Proteomes" id="UP000196218">
    <property type="component" value="Unassembled WGS sequence"/>
</dbReference>
<comment type="caution">
    <text evidence="2">The sequence shown here is derived from an EMBL/GenBank/DDBJ whole genome shotgun (WGS) entry which is preliminary data.</text>
</comment>
<dbReference type="AlphaFoldDB" id="A0ABD7LDH6"/>
<protein>
    <submittedName>
        <fullName evidence="2">3-hydroxyacyl-CoA dehydrogenase, NAD binding domain protein</fullName>
    </submittedName>
</protein>
<dbReference type="InterPro" id="IPR036291">
    <property type="entry name" value="NAD(P)-bd_dom_sf"/>
</dbReference>
<dbReference type="PANTHER" id="PTHR48075:SF5">
    <property type="entry name" value="3-HYDROXYBUTYRYL-COA DEHYDROGENASE"/>
    <property type="match status" value="1"/>
</dbReference>
<dbReference type="InterPro" id="IPR006176">
    <property type="entry name" value="3-OHacyl-CoA_DH_NAD-bd"/>
</dbReference>
<dbReference type="EMBL" id="FKJW01000006">
    <property type="protein sequence ID" value="SAK03216.1"/>
    <property type="molecule type" value="Genomic_DNA"/>
</dbReference>
<organism evidence="2 3">
    <name type="scientific">Burkholderia multivorans</name>
    <dbReference type="NCBI Taxonomy" id="87883"/>
    <lineage>
        <taxon>Bacteria</taxon>
        <taxon>Pseudomonadati</taxon>
        <taxon>Pseudomonadota</taxon>
        <taxon>Betaproteobacteria</taxon>
        <taxon>Burkholderiales</taxon>
        <taxon>Burkholderiaceae</taxon>
        <taxon>Burkholderia</taxon>
        <taxon>Burkholderia cepacia complex</taxon>
    </lineage>
</organism>
<dbReference type="Pfam" id="PF02737">
    <property type="entry name" value="3HCDH_N"/>
    <property type="match status" value="1"/>
</dbReference>
<evidence type="ECO:0000259" key="1">
    <source>
        <dbReference type="Pfam" id="PF02737"/>
    </source>
</evidence>
<feature type="domain" description="3-hydroxyacyl-CoA dehydrogenase NAD binding" evidence="1">
    <location>
        <begin position="12"/>
        <end position="80"/>
    </location>
</feature>
<reference evidence="2 3" key="1">
    <citation type="submission" date="2016-04" db="EMBL/GenBank/DDBJ databases">
        <authorList>
            <person name="Peeters C."/>
        </authorList>
    </citation>
    <scope>NUCLEOTIDE SEQUENCE [LARGE SCALE GENOMIC DNA]</scope>
    <source>
        <strain evidence="2">LMG 29311</strain>
    </source>
</reference>
<dbReference type="Gene3D" id="3.40.50.720">
    <property type="entry name" value="NAD(P)-binding Rossmann-like Domain"/>
    <property type="match status" value="1"/>
</dbReference>
<gene>
    <name evidence="2" type="ORF">UA18_05972</name>
</gene>
<accession>A0ABD7LDH6</accession>
<evidence type="ECO:0000313" key="2">
    <source>
        <dbReference type="EMBL" id="SAK03216.1"/>
    </source>
</evidence>